<comment type="subunit">
    <text evidence="10">NDH-1 is composed of 14 different subunits. Subunits NuoA, H, J, K, L, M, N constitute the membrane sector of the complex.</text>
</comment>
<dbReference type="NCBIfam" id="NF004320">
    <property type="entry name" value="PRK05715.1-2"/>
    <property type="match status" value="1"/>
</dbReference>
<comment type="subcellular location">
    <subcellularLocation>
        <location evidence="10">Cell membrane</location>
        <topology evidence="10">Multi-pass membrane protein</topology>
    </subcellularLocation>
    <subcellularLocation>
        <location evidence="2">Membrane</location>
        <topology evidence="2">Multi-pass membrane protein</topology>
    </subcellularLocation>
</comment>
<dbReference type="NCBIfam" id="NF004323">
    <property type="entry name" value="PRK05715.1-5"/>
    <property type="match status" value="1"/>
</dbReference>
<evidence type="ECO:0000313" key="12">
    <source>
        <dbReference type="Proteomes" id="UP000054976"/>
    </source>
</evidence>
<feature type="transmembrane region" description="Helical" evidence="10">
    <location>
        <begin position="60"/>
        <end position="84"/>
    </location>
</feature>
<evidence type="ECO:0000313" key="11">
    <source>
        <dbReference type="EMBL" id="GAQ95012.1"/>
    </source>
</evidence>
<dbReference type="GO" id="GO:0050136">
    <property type="term" value="F:NADH dehydrogenase (quinone) (non-electrogenic) activity"/>
    <property type="evidence" value="ECO:0007669"/>
    <property type="project" value="UniProtKB-UniRule"/>
</dbReference>
<evidence type="ECO:0000256" key="2">
    <source>
        <dbReference type="ARBA" id="ARBA00004141"/>
    </source>
</evidence>
<keyword evidence="5 10" id="KW-0812">Transmembrane</keyword>
<sequence length="100" mass="10902">MIPLGWYLTLSATLFTIGLVGFIIRKDLIVMLMCLEIMFNAVNIAFASFSYYNASLTGQVFVLFTIAVAASEAAIGLAIVLALVRNTGINHSDEITQLRN</sequence>
<feature type="transmembrane region" description="Helical" evidence="10">
    <location>
        <begin position="6"/>
        <end position="24"/>
    </location>
</feature>
<keyword evidence="4 10" id="KW-0813">Transport</keyword>
<dbReference type="AlphaFoldDB" id="A0A0U9HQA7"/>
<dbReference type="GO" id="GO:0030964">
    <property type="term" value="C:NADH dehydrogenase complex"/>
    <property type="evidence" value="ECO:0007669"/>
    <property type="project" value="TreeGrafter"/>
</dbReference>
<dbReference type="EC" id="7.1.1.-" evidence="10"/>
<keyword evidence="9 10" id="KW-0472">Membrane</keyword>
<dbReference type="Gene3D" id="1.10.287.3510">
    <property type="match status" value="1"/>
</dbReference>
<dbReference type="STRING" id="86166.TAGGR_11212"/>
<evidence type="ECO:0000256" key="7">
    <source>
        <dbReference type="ARBA" id="ARBA00022967"/>
    </source>
</evidence>
<dbReference type="InterPro" id="IPR039428">
    <property type="entry name" value="NUOK/Mnh_C1-like"/>
</dbReference>
<comment type="function">
    <text evidence="1 10">NDH-1 shuttles electrons from NADH, via FMN and iron-sulfur (Fe-S) centers, to quinones in the respiratory chain. The immediate electron acceptor for the enzyme in this species is believed to be ubiquinone. Couples the redox reaction to proton translocation (for every two electrons transferred, four hydrogen ions are translocated across the cytoplasmic membrane), and thus conserves the redox energy in a proton gradient.</text>
</comment>
<evidence type="ECO:0000256" key="4">
    <source>
        <dbReference type="ARBA" id="ARBA00022448"/>
    </source>
</evidence>
<protein>
    <recommendedName>
        <fullName evidence="10">NADH-quinone oxidoreductase subunit K</fullName>
        <ecNumber evidence="10">7.1.1.-</ecNumber>
    </recommendedName>
    <alternativeName>
        <fullName evidence="10">NADH dehydrogenase I subunit K</fullName>
    </alternativeName>
    <alternativeName>
        <fullName evidence="10">NDH-1 subunit K</fullName>
    </alternativeName>
</protein>
<name>A0A0U9HQA7_9BACT</name>
<dbReference type="RefSeq" id="WP_059176414.1">
    <property type="nucleotide sequence ID" value="NZ_BCNO01000001.1"/>
</dbReference>
<dbReference type="GO" id="GO:0042773">
    <property type="term" value="P:ATP synthesis coupled electron transport"/>
    <property type="evidence" value="ECO:0007669"/>
    <property type="project" value="InterPro"/>
</dbReference>
<dbReference type="InterPro" id="IPR001133">
    <property type="entry name" value="NADH_UbQ_OxRdtase_chain4L/K"/>
</dbReference>
<gene>
    <name evidence="10" type="primary">nuoK</name>
    <name evidence="11" type="ORF">TAGGR_11212</name>
</gene>
<evidence type="ECO:0000256" key="1">
    <source>
        <dbReference type="ARBA" id="ARBA00002378"/>
    </source>
</evidence>
<comment type="caution">
    <text evidence="11">The sequence shown here is derived from an EMBL/GenBank/DDBJ whole genome shotgun (WGS) entry which is preliminary data.</text>
</comment>
<comment type="similarity">
    <text evidence="3 10">Belongs to the complex I subunit 4L family.</text>
</comment>
<comment type="catalytic activity">
    <reaction evidence="10">
        <text>a quinone + NADH + 5 H(+)(in) = a quinol + NAD(+) + 4 H(+)(out)</text>
        <dbReference type="Rhea" id="RHEA:57888"/>
        <dbReference type="ChEBI" id="CHEBI:15378"/>
        <dbReference type="ChEBI" id="CHEBI:24646"/>
        <dbReference type="ChEBI" id="CHEBI:57540"/>
        <dbReference type="ChEBI" id="CHEBI:57945"/>
        <dbReference type="ChEBI" id="CHEBI:132124"/>
    </reaction>
</comment>
<dbReference type="Proteomes" id="UP000054976">
    <property type="component" value="Unassembled WGS sequence"/>
</dbReference>
<accession>A0A0U9HQA7</accession>
<evidence type="ECO:0000256" key="8">
    <source>
        <dbReference type="ARBA" id="ARBA00022989"/>
    </source>
</evidence>
<feature type="transmembrane region" description="Helical" evidence="10">
    <location>
        <begin position="31"/>
        <end position="54"/>
    </location>
</feature>
<keyword evidence="6 10" id="KW-0874">Quinone</keyword>
<dbReference type="FunFam" id="1.10.287.3510:FF:000001">
    <property type="entry name" value="NADH-quinone oxidoreductase subunit K"/>
    <property type="match status" value="1"/>
</dbReference>
<dbReference type="EMBL" id="BCNO01000001">
    <property type="protein sequence ID" value="GAQ95012.1"/>
    <property type="molecule type" value="Genomic_DNA"/>
</dbReference>
<evidence type="ECO:0000256" key="3">
    <source>
        <dbReference type="ARBA" id="ARBA00010519"/>
    </source>
</evidence>
<evidence type="ECO:0000256" key="6">
    <source>
        <dbReference type="ARBA" id="ARBA00022719"/>
    </source>
</evidence>
<proteinExistence type="inferred from homology"/>
<dbReference type="PANTHER" id="PTHR11434">
    <property type="entry name" value="NADH-UBIQUINONE OXIDOREDUCTASE SUBUNIT ND4L"/>
    <property type="match status" value="1"/>
</dbReference>
<dbReference type="Pfam" id="PF00420">
    <property type="entry name" value="Oxidored_q2"/>
    <property type="match status" value="1"/>
</dbReference>
<dbReference type="OrthoDB" id="9810120at2"/>
<evidence type="ECO:0000256" key="5">
    <source>
        <dbReference type="ARBA" id="ARBA00022692"/>
    </source>
</evidence>
<keyword evidence="10" id="KW-0520">NAD</keyword>
<keyword evidence="8 10" id="KW-1133">Transmembrane helix</keyword>
<dbReference type="GO" id="GO:0048038">
    <property type="term" value="F:quinone binding"/>
    <property type="evidence" value="ECO:0007669"/>
    <property type="project" value="UniProtKB-KW"/>
</dbReference>
<evidence type="ECO:0000256" key="10">
    <source>
        <dbReference type="HAMAP-Rule" id="MF_01456"/>
    </source>
</evidence>
<dbReference type="GO" id="GO:0005886">
    <property type="term" value="C:plasma membrane"/>
    <property type="evidence" value="ECO:0007669"/>
    <property type="project" value="UniProtKB-SubCell"/>
</dbReference>
<evidence type="ECO:0000256" key="9">
    <source>
        <dbReference type="ARBA" id="ARBA00023136"/>
    </source>
</evidence>
<keyword evidence="10" id="KW-0830">Ubiquinone</keyword>
<dbReference type="PANTHER" id="PTHR11434:SF16">
    <property type="entry name" value="NADH-UBIQUINONE OXIDOREDUCTASE CHAIN 4L"/>
    <property type="match status" value="1"/>
</dbReference>
<keyword evidence="10" id="KW-1003">Cell membrane</keyword>
<reference evidence="12" key="1">
    <citation type="submission" date="2016-01" db="EMBL/GenBank/DDBJ databases">
        <title>Draft genome sequence of Thermodesulfovibrio aggregans strain TGE-P1.</title>
        <authorList>
            <person name="Sekiguchi Y."/>
            <person name="Ohashi A."/>
            <person name="Matsuura N."/>
            <person name="Tourlousse M.D."/>
        </authorList>
    </citation>
    <scope>NUCLEOTIDE SEQUENCE [LARGE SCALE GENOMIC DNA]</scope>
    <source>
        <strain evidence="12">TGE-P1</strain>
    </source>
</reference>
<keyword evidence="7 10" id="KW-1278">Translocase</keyword>
<keyword evidence="12" id="KW-1185">Reference proteome</keyword>
<dbReference type="HAMAP" id="MF_01456">
    <property type="entry name" value="NDH1_NuoK"/>
    <property type="match status" value="1"/>
</dbReference>
<organism evidence="11 12">
    <name type="scientific">Thermodesulfovibrio aggregans</name>
    <dbReference type="NCBI Taxonomy" id="86166"/>
    <lineage>
        <taxon>Bacteria</taxon>
        <taxon>Pseudomonadati</taxon>
        <taxon>Nitrospirota</taxon>
        <taxon>Thermodesulfovibrionia</taxon>
        <taxon>Thermodesulfovibrionales</taxon>
        <taxon>Thermodesulfovibrionaceae</taxon>
        <taxon>Thermodesulfovibrio</taxon>
    </lineage>
</organism>